<name>A0A0F6MM53_TREDN</name>
<proteinExistence type="predicted"/>
<dbReference type="AlphaFoldDB" id="A0A0F6MM53"/>
<accession>A0A0F6MM53</accession>
<organism evidence="1">
    <name type="scientific">Treponema denticola OTK</name>
    <dbReference type="NCBI Taxonomy" id="999434"/>
    <lineage>
        <taxon>Bacteria</taxon>
        <taxon>Pseudomonadati</taxon>
        <taxon>Spirochaetota</taxon>
        <taxon>Spirochaetia</taxon>
        <taxon>Spirochaetales</taxon>
        <taxon>Treponemataceae</taxon>
        <taxon>Treponema</taxon>
    </lineage>
</organism>
<dbReference type="RefSeq" id="WP_002689470.1">
    <property type="nucleotide sequence ID" value="NZ_CM001797.1"/>
</dbReference>
<sequence length="88" mass="9414">MNLSDLKQKIKNGELDYKPEDTAMDSILKFFVFSYCSLRCQPGCSVSSTVRDNKPCGIASVCAEGCAASSCTSKCFYGCSGGKTIGLF</sequence>
<comment type="caution">
    <text evidence="1">The sequence shown here is derived from an EMBL/GenBank/DDBJ whole genome shotgun (WGS) entry which is preliminary data.</text>
</comment>
<dbReference type="HOGENOM" id="CLU_2468111_0_0_12"/>
<protein>
    <submittedName>
        <fullName evidence="1">Uncharacterized protein</fullName>
    </submittedName>
</protein>
<reference evidence="1" key="1">
    <citation type="submission" date="2012-01" db="EMBL/GenBank/DDBJ databases">
        <title>The Genome Sequence of Treponema denticola OTK.</title>
        <authorList>
            <consortium name="The Broad Institute Genome Sequencing Platform"/>
            <person name="Earl A."/>
            <person name="Ward D."/>
            <person name="Feldgarden M."/>
            <person name="Gevers D."/>
            <person name="Blanton J.M."/>
            <person name="Fenno C.J."/>
            <person name="Baranova O.V."/>
            <person name="Mathney J."/>
            <person name="Dewhirst F.E."/>
            <person name="Izard J."/>
            <person name="Young S.K."/>
            <person name="Zeng Q."/>
            <person name="Gargeya S."/>
            <person name="Fitzgerald M."/>
            <person name="Haas B."/>
            <person name="Abouelleil A."/>
            <person name="Alvarado L."/>
            <person name="Arachchi H.M."/>
            <person name="Berlin A."/>
            <person name="Chapman S.B."/>
            <person name="Gearin G."/>
            <person name="Goldberg J."/>
            <person name="Griggs A."/>
            <person name="Gujja S."/>
            <person name="Hansen M."/>
            <person name="Heiman D."/>
            <person name="Howarth C."/>
            <person name="Larimer J."/>
            <person name="Lui A."/>
            <person name="MacDonald P.J.P."/>
            <person name="McCowen C."/>
            <person name="Montmayeur A."/>
            <person name="Murphy C."/>
            <person name="Neiman D."/>
            <person name="Pearson M."/>
            <person name="Priest M."/>
            <person name="Roberts A."/>
            <person name="Saif S."/>
            <person name="Shea T."/>
            <person name="Sisk P."/>
            <person name="Stolte C."/>
            <person name="Sykes S."/>
            <person name="Wortman J."/>
            <person name="Nusbaum C."/>
            <person name="Birren B."/>
        </authorList>
    </citation>
    <scope>NUCLEOTIDE SEQUENCE [LARGE SCALE GENOMIC DNA]</scope>
    <source>
        <strain evidence="1">OTK</strain>
    </source>
</reference>
<dbReference type="Proteomes" id="UP000011701">
    <property type="component" value="Chromosome"/>
</dbReference>
<evidence type="ECO:0000313" key="1">
    <source>
        <dbReference type="EMBL" id="EMB19672.1"/>
    </source>
</evidence>
<dbReference type="PATRIC" id="fig|999434.4.peg.2467"/>
<gene>
    <name evidence="1" type="ORF">HMPREF9723_02369</name>
</gene>
<dbReference type="EMBL" id="AGDY01000010">
    <property type="protein sequence ID" value="EMB19672.1"/>
    <property type="molecule type" value="Genomic_DNA"/>
</dbReference>